<keyword evidence="11" id="KW-0472">Membrane</keyword>
<evidence type="ECO:0000313" key="18">
    <source>
        <dbReference type="Proteomes" id="UP000192223"/>
    </source>
</evidence>
<comment type="pathway">
    <text evidence="3">Lipid metabolism; sphingolipid metabolism.</text>
</comment>
<dbReference type="GeneID" id="108733413"/>
<dbReference type="GO" id="GO:0008117">
    <property type="term" value="F:sphinganine-1-phosphate aldolase activity"/>
    <property type="evidence" value="ECO:0007669"/>
    <property type="project" value="UniProtKB-EC"/>
</dbReference>
<dbReference type="InterPro" id="IPR002129">
    <property type="entry name" value="PyrdxlP-dep_de-COase"/>
</dbReference>
<dbReference type="GO" id="GO:0030170">
    <property type="term" value="F:pyridoxal phosphate binding"/>
    <property type="evidence" value="ECO:0007669"/>
    <property type="project" value="InterPro"/>
</dbReference>
<reference evidence="19" key="1">
    <citation type="submission" date="2025-08" db="UniProtKB">
        <authorList>
            <consortium name="RefSeq"/>
        </authorList>
    </citation>
    <scope>IDENTIFICATION</scope>
    <source>
        <tissue evidence="19">Entire body</tissue>
    </source>
</reference>
<dbReference type="InterPro" id="IPR050477">
    <property type="entry name" value="GrpII_AminoAcid_Decarb"/>
</dbReference>
<comment type="cofactor">
    <cofactor evidence="1 16 17">
        <name>pyridoxal 5'-phosphate</name>
        <dbReference type="ChEBI" id="CHEBI:597326"/>
    </cofactor>
</comment>
<evidence type="ECO:0000256" key="14">
    <source>
        <dbReference type="ARBA" id="ARBA00038965"/>
    </source>
</evidence>
<evidence type="ECO:0000256" key="1">
    <source>
        <dbReference type="ARBA" id="ARBA00001933"/>
    </source>
</evidence>
<keyword evidence="8" id="KW-0746">Sphingolipid metabolism</keyword>
<evidence type="ECO:0000256" key="10">
    <source>
        <dbReference type="ARBA" id="ARBA00023098"/>
    </source>
</evidence>
<evidence type="ECO:0000256" key="8">
    <source>
        <dbReference type="ARBA" id="ARBA00022919"/>
    </source>
</evidence>
<dbReference type="OrthoDB" id="10254570at2759"/>
<dbReference type="Gene3D" id="3.40.640.10">
    <property type="entry name" value="Type I PLP-dependent aspartate aminotransferase-like (Major domain)"/>
    <property type="match status" value="1"/>
</dbReference>
<protein>
    <recommendedName>
        <fullName evidence="14">sphinganine-1-phosphate aldolase</fullName>
        <ecNumber evidence="14">4.1.2.27</ecNumber>
    </recommendedName>
    <alternativeName>
        <fullName evidence="15">Sphingosine-1-phosphate aldolase</fullName>
    </alternativeName>
</protein>
<dbReference type="GO" id="GO:0030149">
    <property type="term" value="P:sphingolipid catabolic process"/>
    <property type="evidence" value="ECO:0007669"/>
    <property type="project" value="TreeGrafter"/>
</dbReference>
<comment type="subcellular location">
    <subcellularLocation>
        <location evidence="2">Endoplasmic reticulum membrane</location>
        <topology evidence="2">Single-pass membrane protein</topology>
    </subcellularLocation>
</comment>
<dbReference type="FunFam" id="6.10.140.2150:FF:000001">
    <property type="entry name" value="Sphingosine-1-phosphate lyase 1"/>
    <property type="match status" value="1"/>
</dbReference>
<evidence type="ECO:0000256" key="7">
    <source>
        <dbReference type="ARBA" id="ARBA00022898"/>
    </source>
</evidence>
<keyword evidence="18" id="KW-1185">Reference proteome</keyword>
<dbReference type="STRING" id="224129.A0A1W4W7L3"/>
<dbReference type="Gene3D" id="6.10.140.2150">
    <property type="match status" value="1"/>
</dbReference>
<evidence type="ECO:0000256" key="16">
    <source>
        <dbReference type="PIRSR" id="PIRSR602129-50"/>
    </source>
</evidence>
<evidence type="ECO:0000256" key="5">
    <source>
        <dbReference type="ARBA" id="ARBA00022692"/>
    </source>
</evidence>
<feature type="modified residue" description="N6-(pyridoxal phosphate)lysine" evidence="16">
    <location>
        <position position="340"/>
    </location>
</feature>
<dbReference type="InterPro" id="IPR015422">
    <property type="entry name" value="PyrdxlP-dep_Trfase_small"/>
</dbReference>
<dbReference type="GO" id="GO:0005789">
    <property type="term" value="C:endoplasmic reticulum membrane"/>
    <property type="evidence" value="ECO:0007669"/>
    <property type="project" value="UniProtKB-SubCell"/>
</dbReference>
<dbReference type="EC" id="4.1.2.27" evidence="14"/>
<dbReference type="AlphaFoldDB" id="A0A1W4W7L3"/>
<dbReference type="GO" id="GO:0019752">
    <property type="term" value="P:carboxylic acid metabolic process"/>
    <property type="evidence" value="ECO:0007669"/>
    <property type="project" value="InterPro"/>
</dbReference>
<accession>A0A1W4W7L3</accession>
<dbReference type="PANTHER" id="PTHR42735">
    <property type="match status" value="1"/>
</dbReference>
<evidence type="ECO:0000256" key="13">
    <source>
        <dbReference type="ARBA" id="ARBA00038302"/>
    </source>
</evidence>
<dbReference type="InterPro" id="IPR015424">
    <property type="entry name" value="PyrdxlP-dep_Trfase"/>
</dbReference>
<evidence type="ECO:0000256" key="3">
    <source>
        <dbReference type="ARBA" id="ARBA00004760"/>
    </source>
</evidence>
<keyword evidence="6" id="KW-0256">Endoplasmic reticulum</keyword>
<dbReference type="SUPFAM" id="SSF53383">
    <property type="entry name" value="PLP-dependent transferases"/>
    <property type="match status" value="1"/>
</dbReference>
<proteinExistence type="inferred from homology"/>
<evidence type="ECO:0000256" key="17">
    <source>
        <dbReference type="RuleBase" id="RU000382"/>
    </source>
</evidence>
<dbReference type="Pfam" id="PF00282">
    <property type="entry name" value="Pyridoxal_deC"/>
    <property type="match status" value="1"/>
</dbReference>
<evidence type="ECO:0000256" key="4">
    <source>
        <dbReference type="ARBA" id="ARBA00004991"/>
    </source>
</evidence>
<dbReference type="Gene3D" id="3.90.1150.10">
    <property type="entry name" value="Aspartate Aminotransferase, domain 1"/>
    <property type="match status" value="1"/>
</dbReference>
<evidence type="ECO:0000256" key="9">
    <source>
        <dbReference type="ARBA" id="ARBA00022989"/>
    </source>
</evidence>
<evidence type="ECO:0000256" key="11">
    <source>
        <dbReference type="ARBA" id="ARBA00023136"/>
    </source>
</evidence>
<comment type="pathway">
    <text evidence="4">Sphingolipid metabolism.</text>
</comment>
<dbReference type="FunCoup" id="A0A1W4W7L3">
    <property type="interactions" value="1280"/>
</dbReference>
<keyword evidence="5" id="KW-0812">Transmembrane</keyword>
<organism evidence="18 19">
    <name type="scientific">Agrilus planipennis</name>
    <name type="common">Emerald ash borer</name>
    <name type="synonym">Agrilus marcopoli</name>
    <dbReference type="NCBI Taxonomy" id="224129"/>
    <lineage>
        <taxon>Eukaryota</taxon>
        <taxon>Metazoa</taxon>
        <taxon>Ecdysozoa</taxon>
        <taxon>Arthropoda</taxon>
        <taxon>Hexapoda</taxon>
        <taxon>Insecta</taxon>
        <taxon>Pterygota</taxon>
        <taxon>Neoptera</taxon>
        <taxon>Endopterygota</taxon>
        <taxon>Coleoptera</taxon>
        <taxon>Polyphaga</taxon>
        <taxon>Elateriformia</taxon>
        <taxon>Buprestoidea</taxon>
        <taxon>Buprestidae</taxon>
        <taxon>Agrilinae</taxon>
        <taxon>Agrilus</taxon>
    </lineage>
</organism>
<dbReference type="FunFam" id="3.40.640.10:FF:000020">
    <property type="entry name" value="sphingosine-1-phosphate lyase 1"/>
    <property type="match status" value="1"/>
</dbReference>
<evidence type="ECO:0000256" key="12">
    <source>
        <dbReference type="ARBA" id="ARBA00023239"/>
    </source>
</evidence>
<evidence type="ECO:0000256" key="2">
    <source>
        <dbReference type="ARBA" id="ARBA00004389"/>
    </source>
</evidence>
<dbReference type="Proteomes" id="UP000192223">
    <property type="component" value="Unplaced"/>
</dbReference>
<evidence type="ECO:0000313" key="19">
    <source>
        <dbReference type="RefSeq" id="XP_018320081.1"/>
    </source>
</evidence>
<dbReference type="PANTHER" id="PTHR42735:SF6">
    <property type="entry name" value="SPHINGOSINE-1-PHOSPHATE LYASE 1"/>
    <property type="match status" value="1"/>
</dbReference>
<name>A0A1W4W7L3_AGRPL</name>
<keyword evidence="7 16" id="KW-0663">Pyridoxal phosphate</keyword>
<comment type="similarity">
    <text evidence="13">Belongs to the group II decarboxylase family. Sphingosine-1-phosphate lyase subfamily.</text>
</comment>
<evidence type="ECO:0000256" key="15">
    <source>
        <dbReference type="ARBA" id="ARBA00042568"/>
    </source>
</evidence>
<keyword evidence="9" id="KW-1133">Transmembrane helix</keyword>
<dbReference type="KEGG" id="apln:108733413"/>
<evidence type="ECO:0000256" key="6">
    <source>
        <dbReference type="ARBA" id="ARBA00022824"/>
    </source>
</evidence>
<keyword evidence="12 17" id="KW-0456">Lyase</keyword>
<gene>
    <name evidence="19" type="primary">LOC108733413</name>
</gene>
<sequence length="551" mass="61197">MAIITAPFEIVKTGINNAFVSKEPWQIVTITTSTVLLSVWLYEFIFQEESVMERTKKTFFKLAKLVPSIRLKIDSEMESVRKSLYKDVEERGKALHYITTLPEKGFSKEAIVKLTDENLGLSDYDWAQGKVSGTVYYMSSEINSLITDIYSKSAYTNPLHLDIFPGICKMEAEVVHMTANAFHGGANACGTMTSGGTESILMACKAFRDFAREEKGIKKPEMVLPKTAHSAFDKAAQYFKIKAIYVPVDPVTTQVDINAMEKAISWNTIMLVGSAPNFPYGTMDDIAAISDLGLKYNIPVHVDSCLGGFLTAFMPDAGFPVPICDFRLPGVMSISADTHKYGFTPKGSSVVLYREPKYRHHQYTITTDWPGGVYGSPTVGGSRAGGSIAVCWAVLLRFGKEGYIRATREIIHTSRYIEKGLRSMKGIFVFGQPATSVIAIGSNDFDIYRLSSALLKLGWNLNNLQYPSAIHLAVTYLHTKGGVADQFLSDVKNSLAIILEKPEKRVEGKLAIYGVAQEIPDRSIVRDITRLFLDSMYYIPNNKENKNDNTQ</sequence>
<keyword evidence="10" id="KW-0443">Lipid metabolism</keyword>
<dbReference type="InterPro" id="IPR015421">
    <property type="entry name" value="PyrdxlP-dep_Trfase_major"/>
</dbReference>
<dbReference type="InParanoid" id="A0A1W4W7L3"/>
<dbReference type="RefSeq" id="XP_018320081.1">
    <property type="nucleotide sequence ID" value="XM_018464579.2"/>
</dbReference>